<dbReference type="Gene3D" id="3.40.50.300">
    <property type="entry name" value="P-loop containing nucleotide triphosphate hydrolases"/>
    <property type="match status" value="1"/>
</dbReference>
<comment type="caution">
    <text evidence="6">The sequence shown here is derived from an EMBL/GenBank/DDBJ whole genome shotgun (WGS) entry which is preliminary data.</text>
</comment>
<keyword evidence="3" id="KW-0342">GTP-binding</keyword>
<reference evidence="7" key="1">
    <citation type="journal article" date="2016" name="Proc. Natl. Acad. Sci. U.S.A.">
        <title>Chromosome-level assembly of Arabidopsis thaliana Ler reveals the extent of translocation and inversion polymorphisms.</title>
        <authorList>
            <person name="Zapata L."/>
            <person name="Ding J."/>
            <person name="Willing E.M."/>
            <person name="Hartwig B."/>
            <person name="Bezdan D."/>
            <person name="Jiao W.B."/>
            <person name="Patel V."/>
            <person name="Velikkakam James G."/>
            <person name="Koornneef M."/>
            <person name="Ossowski S."/>
            <person name="Schneeberger K."/>
        </authorList>
    </citation>
    <scope>NUCLEOTIDE SEQUENCE [LARGE SCALE GENOMIC DNA]</scope>
    <source>
        <strain evidence="7">cv. Landsberg erecta</strain>
    </source>
</reference>
<sequence length="621" mass="71105">MSELIKNIVLVGRTGNGKSATGNTLLGKEMFESKRQAVGVTKKCKMYRAAIQDGPIINVIDTPGLCDSAILLEELSKEITNCLNMTEEGIHAVLLVLSVKTRVSEEEESTINTLQSIFDSKILDYCIVVFTGGDELEQDNQTLDDFFSAGCPEVLTKALRLCHGRKVVFNNRTTDEEKKAEQITKLLALVADIGEKTGGIPYTYQMHLKIKEEIEKHKEQERAIKAKNLAEAEQAVRLDKIRMDQEMIALAEENGRVKEQERAIEANTIAEAKLALVKEELQKEHEKNMQKMAEENKKRREQEKEIQSKNLEEAELARRQEKIRMDQEMIALAEENRRLKEQEKAVEANNLAEAKLALVKEELRKELEEKMQLMAEKNNEKLREQERMIDSKKRVEAEQAVLHDKLRMQQELIALVEAGEKRMEQQRAIESKNRAEAELVVMREKLRMTDEKLRMEKEKIGQLTAQVIRIYARDLDIAWSENISYWSWLPLQSETSSDTLVEAATLREVCWLCINGKVDTVELTPETKYEVVYVVKLEDTASGWETPVNLKLTLPNNRARPQERSVSLEEHIGKPWVDIKAGEFMMSAEDTGEVSFSLYETENGSWKRGLTVKCVEIRPKN</sequence>
<dbReference type="AlphaFoldDB" id="A0A178W995"/>
<dbReference type="Proteomes" id="UP000078284">
    <property type="component" value="Chromosome 1"/>
</dbReference>
<organism evidence="6 7">
    <name type="scientific">Arabidopsis thaliana</name>
    <name type="common">Mouse-ear cress</name>
    <dbReference type="NCBI Taxonomy" id="3702"/>
    <lineage>
        <taxon>Eukaryota</taxon>
        <taxon>Viridiplantae</taxon>
        <taxon>Streptophyta</taxon>
        <taxon>Embryophyta</taxon>
        <taxon>Tracheophyta</taxon>
        <taxon>Spermatophyta</taxon>
        <taxon>Magnoliopsida</taxon>
        <taxon>eudicotyledons</taxon>
        <taxon>Gunneridae</taxon>
        <taxon>Pentapetalae</taxon>
        <taxon>rosids</taxon>
        <taxon>malvids</taxon>
        <taxon>Brassicales</taxon>
        <taxon>Brassicaceae</taxon>
        <taxon>Camelineae</taxon>
        <taxon>Arabidopsis</taxon>
    </lineage>
</organism>
<evidence type="ECO:0000259" key="5">
    <source>
        <dbReference type="PROSITE" id="PS51720"/>
    </source>
</evidence>
<dbReference type="PANTHER" id="PTHR10903">
    <property type="entry name" value="GTPASE, IMAP FAMILY MEMBER-RELATED"/>
    <property type="match status" value="1"/>
</dbReference>
<accession>A0A178W995</accession>
<keyword evidence="2" id="KW-0547">Nucleotide-binding</keyword>
<dbReference type="GO" id="GO:0005525">
    <property type="term" value="F:GTP binding"/>
    <property type="evidence" value="ECO:0007669"/>
    <property type="project" value="UniProtKB-KW"/>
</dbReference>
<comment type="similarity">
    <text evidence="1">Belongs to the TRAFAC class TrmE-Era-EngA-EngB-Septin-like GTPase superfamily. AIG1/Toc34/Toc159-like paraseptin GTPase family. IAN subfamily.</text>
</comment>
<evidence type="ECO:0000256" key="1">
    <source>
        <dbReference type="ARBA" id="ARBA00008535"/>
    </source>
</evidence>
<dbReference type="InterPro" id="IPR045058">
    <property type="entry name" value="GIMA/IAN/Toc"/>
</dbReference>
<name>A0A178W995_ARATH</name>
<evidence type="ECO:0000256" key="3">
    <source>
        <dbReference type="ARBA" id="ARBA00023134"/>
    </source>
</evidence>
<protein>
    <recommendedName>
        <fullName evidence="5">AIG1-type G domain-containing protein</fullName>
    </recommendedName>
</protein>
<dbReference type="InterPro" id="IPR025886">
    <property type="entry name" value="PP2-like"/>
</dbReference>
<dbReference type="Pfam" id="PF04548">
    <property type="entry name" value="AIG1"/>
    <property type="match status" value="1"/>
</dbReference>
<evidence type="ECO:0000256" key="4">
    <source>
        <dbReference type="SAM" id="Coils"/>
    </source>
</evidence>
<dbReference type="FunFam" id="3.40.50.300:FF:000840">
    <property type="entry name" value="Immune-associated nucleotide-binding protein 9"/>
    <property type="match status" value="1"/>
</dbReference>
<dbReference type="ExpressionAtlas" id="A0A178W995">
    <property type="expression patterns" value="baseline and differential"/>
</dbReference>
<gene>
    <name evidence="6" type="ordered locus">AXX17_At1g34710</name>
</gene>
<dbReference type="InterPro" id="IPR027417">
    <property type="entry name" value="P-loop_NTPase"/>
</dbReference>
<evidence type="ECO:0000313" key="7">
    <source>
        <dbReference type="Proteomes" id="UP000078284"/>
    </source>
</evidence>
<keyword evidence="4" id="KW-0175">Coiled coil</keyword>
<dbReference type="PANTHER" id="PTHR10903:SF146">
    <property type="entry name" value="AIG1-LIKE PROTEIN_ 48352-49494-RELATED"/>
    <property type="match status" value="1"/>
</dbReference>
<evidence type="ECO:0000256" key="2">
    <source>
        <dbReference type="ARBA" id="ARBA00022741"/>
    </source>
</evidence>
<dbReference type="CDD" id="cd01852">
    <property type="entry name" value="AIG1"/>
    <property type="match status" value="1"/>
</dbReference>
<evidence type="ECO:0000313" key="6">
    <source>
        <dbReference type="EMBL" id="OAP15010.1"/>
    </source>
</evidence>
<dbReference type="PROSITE" id="PS51720">
    <property type="entry name" value="G_AIG1"/>
    <property type="match status" value="1"/>
</dbReference>
<feature type="domain" description="AIG1-type G" evidence="5">
    <location>
        <begin position="3"/>
        <end position="211"/>
    </location>
</feature>
<dbReference type="InterPro" id="IPR006703">
    <property type="entry name" value="G_AIG1"/>
</dbReference>
<dbReference type="SUPFAM" id="SSF52540">
    <property type="entry name" value="P-loop containing nucleoside triphosphate hydrolases"/>
    <property type="match status" value="1"/>
</dbReference>
<feature type="coiled-coil region" evidence="4">
    <location>
        <begin position="267"/>
        <end position="395"/>
    </location>
</feature>
<dbReference type="Pfam" id="PF14299">
    <property type="entry name" value="PP2"/>
    <property type="match status" value="1"/>
</dbReference>
<dbReference type="EMBL" id="LUHQ01000001">
    <property type="protein sequence ID" value="OAP15010.1"/>
    <property type="molecule type" value="Genomic_DNA"/>
</dbReference>
<proteinExistence type="inferred from homology"/>